<organism evidence="2">
    <name type="scientific">marine sediment metagenome</name>
    <dbReference type="NCBI Taxonomy" id="412755"/>
    <lineage>
        <taxon>unclassified sequences</taxon>
        <taxon>metagenomes</taxon>
        <taxon>ecological metagenomes</taxon>
    </lineage>
</organism>
<dbReference type="Pfam" id="PF12666">
    <property type="entry name" value="PrgI"/>
    <property type="match status" value="1"/>
</dbReference>
<accession>X1C7X6</accession>
<keyword evidence="1" id="KW-0812">Transmembrane</keyword>
<evidence type="ECO:0000313" key="2">
    <source>
        <dbReference type="EMBL" id="GAH03467.1"/>
    </source>
</evidence>
<sequence>MEFIVPKFIEKEAKIVGPFTFKQSIFIGAAGGLCLLLYFVLPIFAFVIVAVILLGGAFGLAFLKIEKTSLPVFIKNFFIFLSKPKVYLWKKKSIPPKVLKKEEQVIQKDKEKSNLKVARDSKLSELLTRIETK</sequence>
<evidence type="ECO:0008006" key="3">
    <source>
        <dbReference type="Google" id="ProtNLM"/>
    </source>
</evidence>
<dbReference type="EMBL" id="BART01021721">
    <property type="protein sequence ID" value="GAH03467.1"/>
    <property type="molecule type" value="Genomic_DNA"/>
</dbReference>
<feature type="transmembrane region" description="Helical" evidence="1">
    <location>
        <begin position="21"/>
        <end position="40"/>
    </location>
</feature>
<name>X1C7X6_9ZZZZ</name>
<dbReference type="InterPro" id="IPR024414">
    <property type="entry name" value="Uncharacterised_PrgI"/>
</dbReference>
<proteinExistence type="predicted"/>
<gene>
    <name evidence="2" type="ORF">S01H4_39973</name>
</gene>
<evidence type="ECO:0000256" key="1">
    <source>
        <dbReference type="SAM" id="Phobius"/>
    </source>
</evidence>
<comment type="caution">
    <text evidence="2">The sequence shown here is derived from an EMBL/GenBank/DDBJ whole genome shotgun (WGS) entry which is preliminary data.</text>
</comment>
<reference evidence="2" key="1">
    <citation type="journal article" date="2014" name="Front. Microbiol.">
        <title>High frequency of phylogenetically diverse reductive dehalogenase-homologous genes in deep subseafloor sedimentary metagenomes.</title>
        <authorList>
            <person name="Kawai M."/>
            <person name="Futagami T."/>
            <person name="Toyoda A."/>
            <person name="Takaki Y."/>
            <person name="Nishi S."/>
            <person name="Hori S."/>
            <person name="Arai W."/>
            <person name="Tsubouchi T."/>
            <person name="Morono Y."/>
            <person name="Uchiyama I."/>
            <person name="Ito T."/>
            <person name="Fujiyama A."/>
            <person name="Inagaki F."/>
            <person name="Takami H."/>
        </authorList>
    </citation>
    <scope>NUCLEOTIDE SEQUENCE</scope>
    <source>
        <strain evidence="2">Expedition CK06-06</strain>
    </source>
</reference>
<protein>
    <recommendedName>
        <fullName evidence="3">PrgI family protein</fullName>
    </recommendedName>
</protein>
<feature type="transmembrane region" description="Helical" evidence="1">
    <location>
        <begin position="46"/>
        <end position="65"/>
    </location>
</feature>
<dbReference type="AlphaFoldDB" id="X1C7X6"/>
<keyword evidence="1" id="KW-1133">Transmembrane helix</keyword>
<keyword evidence="1" id="KW-0472">Membrane</keyword>